<evidence type="ECO:0000313" key="2">
    <source>
        <dbReference type="EMBL" id="SVD00656.1"/>
    </source>
</evidence>
<dbReference type="PROSITE" id="PS51352">
    <property type="entry name" value="THIOREDOXIN_2"/>
    <property type="match status" value="1"/>
</dbReference>
<name>A0A382RSL3_9ZZZZ</name>
<dbReference type="InterPro" id="IPR036249">
    <property type="entry name" value="Thioredoxin-like_sf"/>
</dbReference>
<sequence>MIRLIKSIVILSSLLSFIFAEDLALGSSIPLPDAKMIDISGKKVSLNDVKMKNGLLVNFSCNTCPWVHAWQDRYNGLAKASAENNIGFITINPNSRNREKIGEGLKDMQKFSNKYDHDFLYTVDEGSKLATAFGATQTPQIFLFDSNGKLVYRGVIDDNAYKPRKVKKPYLL</sequence>
<dbReference type="InterPro" id="IPR013766">
    <property type="entry name" value="Thioredoxin_domain"/>
</dbReference>
<feature type="non-terminal residue" evidence="2">
    <location>
        <position position="172"/>
    </location>
</feature>
<accession>A0A382RSL3</accession>
<proteinExistence type="predicted"/>
<dbReference type="Pfam" id="PF00578">
    <property type="entry name" value="AhpC-TSA"/>
    <property type="match status" value="1"/>
</dbReference>
<dbReference type="Gene3D" id="3.40.30.10">
    <property type="entry name" value="Glutaredoxin"/>
    <property type="match status" value="1"/>
</dbReference>
<dbReference type="AlphaFoldDB" id="A0A382RSL3"/>
<protein>
    <recommendedName>
        <fullName evidence="1">Thioredoxin domain-containing protein</fullName>
    </recommendedName>
</protein>
<dbReference type="EMBL" id="UINC01123887">
    <property type="protein sequence ID" value="SVD00656.1"/>
    <property type="molecule type" value="Genomic_DNA"/>
</dbReference>
<dbReference type="InterPro" id="IPR000866">
    <property type="entry name" value="AhpC/TSA"/>
</dbReference>
<dbReference type="GO" id="GO:0016209">
    <property type="term" value="F:antioxidant activity"/>
    <property type="evidence" value="ECO:0007669"/>
    <property type="project" value="InterPro"/>
</dbReference>
<dbReference type="PANTHER" id="PTHR43640:SF1">
    <property type="entry name" value="THIOREDOXIN-DEPENDENT PEROXIREDOXIN"/>
    <property type="match status" value="1"/>
</dbReference>
<reference evidence="2" key="1">
    <citation type="submission" date="2018-05" db="EMBL/GenBank/DDBJ databases">
        <authorList>
            <person name="Lanie J.A."/>
            <person name="Ng W.-L."/>
            <person name="Kazmierczak K.M."/>
            <person name="Andrzejewski T.M."/>
            <person name="Davidsen T.M."/>
            <person name="Wayne K.J."/>
            <person name="Tettelin H."/>
            <person name="Glass J.I."/>
            <person name="Rusch D."/>
            <person name="Podicherti R."/>
            <person name="Tsui H.-C.T."/>
            <person name="Winkler M.E."/>
        </authorList>
    </citation>
    <scope>NUCLEOTIDE SEQUENCE</scope>
</reference>
<dbReference type="SUPFAM" id="SSF52833">
    <property type="entry name" value="Thioredoxin-like"/>
    <property type="match status" value="1"/>
</dbReference>
<dbReference type="GO" id="GO:0016491">
    <property type="term" value="F:oxidoreductase activity"/>
    <property type="evidence" value="ECO:0007669"/>
    <property type="project" value="InterPro"/>
</dbReference>
<dbReference type="InterPro" id="IPR047262">
    <property type="entry name" value="PRX-like1"/>
</dbReference>
<dbReference type="PANTHER" id="PTHR43640">
    <property type="entry name" value="OS07G0260300 PROTEIN"/>
    <property type="match status" value="1"/>
</dbReference>
<feature type="domain" description="Thioredoxin" evidence="1">
    <location>
        <begin position="25"/>
        <end position="172"/>
    </location>
</feature>
<evidence type="ECO:0000259" key="1">
    <source>
        <dbReference type="PROSITE" id="PS51352"/>
    </source>
</evidence>
<organism evidence="2">
    <name type="scientific">marine metagenome</name>
    <dbReference type="NCBI Taxonomy" id="408172"/>
    <lineage>
        <taxon>unclassified sequences</taxon>
        <taxon>metagenomes</taxon>
        <taxon>ecological metagenomes</taxon>
    </lineage>
</organism>
<gene>
    <name evidence="2" type="ORF">METZ01_LOCUS353510</name>
</gene>